<comment type="catalytic activity">
    <reaction evidence="1 10">
        <text>AMP + ATP = 2 ADP</text>
        <dbReference type="Rhea" id="RHEA:12973"/>
        <dbReference type="ChEBI" id="CHEBI:30616"/>
        <dbReference type="ChEBI" id="CHEBI:456215"/>
        <dbReference type="ChEBI" id="CHEBI:456216"/>
        <dbReference type="EC" id="2.7.4.3"/>
    </reaction>
</comment>
<dbReference type="KEGG" id="tbg:TbgDal_VI3000"/>
<feature type="binding site" evidence="10">
    <location>
        <position position="166"/>
    </location>
    <ligand>
        <name>ATP</name>
        <dbReference type="ChEBI" id="CHEBI:30616"/>
    </ligand>
</feature>
<comment type="subunit">
    <text evidence="10">Interacts with small ribosomal subunit protein uS11. Not a structural component of 43S pre-ribosomes, but transiently interacts with them by binding to uS11.</text>
</comment>
<dbReference type="GO" id="GO:0005737">
    <property type="term" value="C:cytoplasm"/>
    <property type="evidence" value="ECO:0007669"/>
    <property type="project" value="UniProtKB-SubCell"/>
</dbReference>
<gene>
    <name evidence="11" type="ORF">TbgDal_VI3000</name>
</gene>
<sequence length="226" mass="25733">MYVYIQVCVDLCVCVPICIHSCRSSIIFHFTIPLISFFSNNDSSVTKKNMQQPKGINILITGTPGTGKTSLAELLVEELEGFSRIDVGKVVKENEFYTEYDKEFDTHVIGEDDEGRLLDFMEPIMVQGGNHVVDYHSSELFPKRWFHLVVVLRTSTEVLFERLMDRKYGELKRNENMEAEIHGICEEEARGAYDEDIIIVRDNNTLEEMAATVSLIQSRVGSIQAV</sequence>
<evidence type="ECO:0000256" key="3">
    <source>
        <dbReference type="ARBA" id="ARBA00022517"/>
    </source>
</evidence>
<comment type="function">
    <text evidence="10">Broad-specificity nucleoside monophosphate (NMP) kinase that catalyzes the reversible transfer of the terminal phosphate group between nucleoside triphosphates and monophosphates. Has also ATPase activity. Involved in the late cytoplasmic maturation steps of the 40S ribosomal particles, specifically 18S rRNA maturation. While NMP activity is not required for ribosome maturation, ATPase activity is. Associates transiently with small ribosomal subunit protein uS11. ATP hydrolysis breaks the interaction with uS11. May temporarily remove uS11 from the ribosome to enable a conformational change of the ribosomal RNA that is needed for the final maturation step of the small ribosomal subunit. Its NMP activity may have a role in nuclear energy homeostasis.</text>
</comment>
<evidence type="ECO:0000256" key="8">
    <source>
        <dbReference type="ARBA" id="ARBA00022840"/>
    </source>
</evidence>
<dbReference type="AlphaFoldDB" id="C9ZQZ2"/>
<dbReference type="InterPro" id="IPR027417">
    <property type="entry name" value="P-loop_NTPase"/>
</dbReference>
<dbReference type="GO" id="GO:0004017">
    <property type="term" value="F:AMP kinase activity"/>
    <property type="evidence" value="ECO:0007669"/>
    <property type="project" value="UniProtKB-UniRule"/>
</dbReference>
<evidence type="ECO:0000256" key="4">
    <source>
        <dbReference type="ARBA" id="ARBA00022552"/>
    </source>
</evidence>
<dbReference type="Proteomes" id="UP000002316">
    <property type="component" value="Chromosome 6"/>
</dbReference>
<dbReference type="InterPro" id="IPR020618">
    <property type="entry name" value="Adenyl_kinase_AK6"/>
</dbReference>
<dbReference type="EMBL" id="FN554969">
    <property type="protein sequence ID" value="CBH11822.1"/>
    <property type="molecule type" value="Genomic_DNA"/>
</dbReference>
<evidence type="ECO:0000313" key="12">
    <source>
        <dbReference type="Proteomes" id="UP000002316"/>
    </source>
</evidence>
<protein>
    <recommendedName>
        <fullName evidence="10">Adenylate kinase isoenzyme 6 homolog</fullName>
        <shortName evidence="10">AK6</shortName>
        <ecNumber evidence="10">2.7.4.3</ecNumber>
    </recommendedName>
    <alternativeName>
        <fullName evidence="10">Dual activity adenylate kinase/ATPase</fullName>
        <shortName evidence="10">AK/ATPase</shortName>
    </alternativeName>
</protein>
<dbReference type="GO" id="GO:0006364">
    <property type="term" value="P:rRNA processing"/>
    <property type="evidence" value="ECO:0007669"/>
    <property type="project" value="UniProtKB-KW"/>
</dbReference>
<keyword evidence="9 10" id="KW-0539">Nucleus</keyword>
<evidence type="ECO:0000313" key="11">
    <source>
        <dbReference type="EMBL" id="CBH11822.1"/>
    </source>
</evidence>
<keyword evidence="3 10" id="KW-0690">Ribosome biogenesis</keyword>
<proteinExistence type="inferred from homology"/>
<keyword evidence="8 10" id="KW-0067">ATP-binding</keyword>
<feature type="binding site" evidence="10">
    <location>
        <position position="67"/>
    </location>
    <ligand>
        <name>ATP</name>
        <dbReference type="ChEBI" id="CHEBI:30616"/>
    </ligand>
</feature>
<dbReference type="GO" id="GO:0042274">
    <property type="term" value="P:ribosomal small subunit biogenesis"/>
    <property type="evidence" value="ECO:0007669"/>
    <property type="project" value="UniProtKB-UniRule"/>
</dbReference>
<keyword evidence="4 10" id="KW-0698">rRNA processing</keyword>
<comment type="similarity">
    <text evidence="10">Belongs to the adenylate kinase family. AK6 subfamily.</text>
</comment>
<dbReference type="GeneID" id="23861951"/>
<evidence type="ECO:0000256" key="6">
    <source>
        <dbReference type="ARBA" id="ARBA00022741"/>
    </source>
</evidence>
<keyword evidence="6 10" id="KW-0547">Nucleotide-binding</keyword>
<reference evidence="12" key="1">
    <citation type="journal article" date="2010" name="PLoS Negl. Trop. Dis.">
        <title>The genome sequence of Trypanosoma brucei gambiense, causative agent of chronic human african trypanosomiasis.</title>
        <authorList>
            <person name="Jackson A.P."/>
            <person name="Sanders M."/>
            <person name="Berry A."/>
            <person name="McQuillan J."/>
            <person name="Aslett M.A."/>
            <person name="Quail M.A."/>
            <person name="Chukualim B."/>
            <person name="Capewell P."/>
            <person name="MacLeod A."/>
            <person name="Melville S.E."/>
            <person name="Gibson W."/>
            <person name="Barry J.D."/>
            <person name="Berriman M."/>
            <person name="Hertz-Fowler C."/>
        </authorList>
    </citation>
    <scope>NUCLEOTIDE SEQUENCE [LARGE SCALE GENOMIC DNA]</scope>
    <source>
        <strain evidence="12">MHOM/CI/86/DAL972</strain>
    </source>
</reference>
<accession>C9ZQZ2</accession>
<feature type="region of interest" description="LID" evidence="10">
    <location>
        <begin position="165"/>
        <end position="175"/>
    </location>
</feature>
<dbReference type="FunFam" id="3.40.50.300:FF:000372">
    <property type="entry name" value="Adenylate kinase isoenzyme 6 homolog"/>
    <property type="match status" value="1"/>
</dbReference>
<dbReference type="VEuPathDB" id="TriTrypDB:Tbg972.6.3000"/>
<evidence type="ECO:0000256" key="7">
    <source>
        <dbReference type="ARBA" id="ARBA00022777"/>
    </source>
</evidence>
<evidence type="ECO:0000256" key="1">
    <source>
        <dbReference type="ARBA" id="ARBA00000582"/>
    </source>
</evidence>
<dbReference type="HAMAP" id="MF_00039">
    <property type="entry name" value="Adenylate_kinase_AK6"/>
    <property type="match status" value="1"/>
</dbReference>
<comment type="catalytic activity">
    <reaction evidence="10">
        <text>ATP + H2O = ADP + phosphate + H(+)</text>
        <dbReference type="Rhea" id="RHEA:13065"/>
        <dbReference type="ChEBI" id="CHEBI:15377"/>
        <dbReference type="ChEBI" id="CHEBI:15378"/>
        <dbReference type="ChEBI" id="CHEBI:30616"/>
        <dbReference type="ChEBI" id="CHEBI:43474"/>
        <dbReference type="ChEBI" id="CHEBI:456216"/>
    </reaction>
</comment>
<dbReference type="PANTHER" id="PTHR12595:SF0">
    <property type="entry name" value="ADENYLATE KINASE ISOENZYME 6"/>
    <property type="match status" value="1"/>
</dbReference>
<feature type="binding site" evidence="10">
    <location>
        <position position="70"/>
    </location>
    <ligand>
        <name>ATP</name>
        <dbReference type="ChEBI" id="CHEBI:30616"/>
    </ligand>
</feature>
<dbReference type="SUPFAM" id="SSF52540">
    <property type="entry name" value="P-loop containing nucleoside triphosphate hydrolases"/>
    <property type="match status" value="1"/>
</dbReference>
<dbReference type="GO" id="GO:0005634">
    <property type="term" value="C:nucleus"/>
    <property type="evidence" value="ECO:0007669"/>
    <property type="project" value="UniProtKB-SubCell"/>
</dbReference>
<dbReference type="OrthoDB" id="10251185at2759"/>
<evidence type="ECO:0000256" key="9">
    <source>
        <dbReference type="ARBA" id="ARBA00023242"/>
    </source>
</evidence>
<organism evidence="11 12">
    <name type="scientific">Trypanosoma brucei gambiense (strain MHOM/CI/86/DAL972)</name>
    <dbReference type="NCBI Taxonomy" id="679716"/>
    <lineage>
        <taxon>Eukaryota</taxon>
        <taxon>Discoba</taxon>
        <taxon>Euglenozoa</taxon>
        <taxon>Kinetoplastea</taxon>
        <taxon>Metakinetoplastina</taxon>
        <taxon>Trypanosomatida</taxon>
        <taxon>Trypanosomatidae</taxon>
        <taxon>Trypanosoma</taxon>
    </lineage>
</organism>
<feature type="binding site" evidence="10">
    <location>
        <position position="68"/>
    </location>
    <ligand>
        <name>ATP</name>
        <dbReference type="ChEBI" id="CHEBI:30616"/>
    </ligand>
</feature>
<evidence type="ECO:0000256" key="5">
    <source>
        <dbReference type="ARBA" id="ARBA00022679"/>
    </source>
</evidence>
<comment type="caution">
    <text evidence="10">Lacks conserved residue(s) required for the propagation of feature annotation.</text>
</comment>
<dbReference type="PANTHER" id="PTHR12595">
    <property type="entry name" value="POS9-ACTIVATING FACTOR FAP7-RELATED"/>
    <property type="match status" value="1"/>
</dbReference>
<dbReference type="RefSeq" id="XP_011774107.1">
    <property type="nucleotide sequence ID" value="XM_011775805.1"/>
</dbReference>
<feature type="binding site" evidence="10">
    <location>
        <position position="69"/>
    </location>
    <ligand>
        <name>ATP</name>
        <dbReference type="ChEBI" id="CHEBI:30616"/>
    </ligand>
</feature>
<dbReference type="EC" id="2.7.4.3" evidence="10"/>
<evidence type="ECO:0000256" key="2">
    <source>
        <dbReference type="ARBA" id="ARBA00022490"/>
    </source>
</evidence>
<dbReference type="Pfam" id="PF13238">
    <property type="entry name" value="AAA_18"/>
    <property type="match status" value="1"/>
</dbReference>
<dbReference type="Gene3D" id="3.40.50.300">
    <property type="entry name" value="P-loop containing nucleotide triphosphate hydrolases"/>
    <property type="match status" value="1"/>
</dbReference>
<keyword evidence="7 10" id="KW-0418">Kinase</keyword>
<feature type="binding site" evidence="10">
    <location>
        <position position="65"/>
    </location>
    <ligand>
        <name>ATP</name>
        <dbReference type="ChEBI" id="CHEBI:30616"/>
    </ligand>
</feature>
<dbReference type="GO" id="GO:0016887">
    <property type="term" value="F:ATP hydrolysis activity"/>
    <property type="evidence" value="ECO:0007669"/>
    <property type="project" value="UniProtKB-UniRule"/>
</dbReference>
<comment type="subcellular location">
    <subcellularLocation>
        <location evidence="10">Cytoplasm</location>
    </subcellularLocation>
    <subcellularLocation>
        <location evidence="10">Nucleus</location>
    </subcellularLocation>
</comment>
<dbReference type="GO" id="GO:0005524">
    <property type="term" value="F:ATP binding"/>
    <property type="evidence" value="ECO:0007669"/>
    <property type="project" value="UniProtKB-KW"/>
</dbReference>
<keyword evidence="2 10" id="KW-0963">Cytoplasm</keyword>
<name>C9ZQZ2_TRYB9</name>
<evidence type="ECO:0000256" key="10">
    <source>
        <dbReference type="HAMAP-Rule" id="MF_03173"/>
    </source>
</evidence>
<keyword evidence="5 10" id="KW-0808">Transferase</keyword>